<keyword evidence="2" id="KW-1185">Reference proteome</keyword>
<dbReference type="RefSeq" id="WP_394383460.1">
    <property type="nucleotide sequence ID" value="NZ_JBIGIB010000002.1"/>
</dbReference>
<comment type="caution">
    <text evidence="1">The sequence shown here is derived from an EMBL/GenBank/DDBJ whole genome shotgun (WGS) entry which is preliminary data.</text>
</comment>
<protein>
    <submittedName>
        <fullName evidence="1">DUF3501 family protein</fullName>
    </submittedName>
</protein>
<evidence type="ECO:0000313" key="2">
    <source>
        <dbReference type="Proteomes" id="UP001606303"/>
    </source>
</evidence>
<sequence length="192" mass="21566">MAITPESLLTLEAYARCRAAERPAIAAHRRLRSVQLTEHLLVQFEDERTVRHQIQEMLRIEKIFEPEGIQQEIDAYQSLVPTGRNWTATMLLTYPDATQRREALRQLIGVEDRMYVQVGATPRVYAIADEDLDRETAEKTSAVHFLRFELSDAQCAAARQGAELRVGCDHAHLVAELRLTAGTAASLVADLG</sequence>
<dbReference type="InterPro" id="IPR021890">
    <property type="entry name" value="DUF3501"/>
</dbReference>
<evidence type="ECO:0000313" key="1">
    <source>
        <dbReference type="EMBL" id="MFG6466618.1"/>
    </source>
</evidence>
<dbReference type="Pfam" id="PF12007">
    <property type="entry name" value="DUF3501"/>
    <property type="match status" value="1"/>
</dbReference>
<organism evidence="1 2">
    <name type="scientific">Pelomonas baiyunensis</name>
    <dbReference type="NCBI Taxonomy" id="3299026"/>
    <lineage>
        <taxon>Bacteria</taxon>
        <taxon>Pseudomonadati</taxon>
        <taxon>Pseudomonadota</taxon>
        <taxon>Betaproteobacteria</taxon>
        <taxon>Burkholderiales</taxon>
        <taxon>Sphaerotilaceae</taxon>
        <taxon>Roseateles</taxon>
    </lineage>
</organism>
<reference evidence="1 2" key="1">
    <citation type="submission" date="2024-08" db="EMBL/GenBank/DDBJ databases">
        <authorList>
            <person name="Lu H."/>
        </authorList>
    </citation>
    <scope>NUCLEOTIDE SEQUENCE [LARGE SCALE GENOMIC DNA]</scope>
    <source>
        <strain evidence="1 2">BYS87W</strain>
    </source>
</reference>
<name>A0ABW7GXB9_9BURK</name>
<dbReference type="Proteomes" id="UP001606303">
    <property type="component" value="Unassembled WGS sequence"/>
</dbReference>
<proteinExistence type="predicted"/>
<accession>A0ABW7GXB9</accession>
<gene>
    <name evidence="1" type="ORF">ACG01O_08380</name>
</gene>
<dbReference type="EMBL" id="JBIGIB010000002">
    <property type="protein sequence ID" value="MFG6466618.1"/>
    <property type="molecule type" value="Genomic_DNA"/>
</dbReference>